<organism evidence="1 2">
    <name type="scientific">Champsocephalus esox</name>
    <name type="common">pike icefish</name>
    <dbReference type="NCBI Taxonomy" id="159716"/>
    <lineage>
        <taxon>Eukaryota</taxon>
        <taxon>Metazoa</taxon>
        <taxon>Chordata</taxon>
        <taxon>Craniata</taxon>
        <taxon>Vertebrata</taxon>
        <taxon>Euteleostomi</taxon>
        <taxon>Actinopterygii</taxon>
        <taxon>Neopterygii</taxon>
        <taxon>Teleostei</taxon>
        <taxon>Neoteleostei</taxon>
        <taxon>Acanthomorphata</taxon>
        <taxon>Eupercaria</taxon>
        <taxon>Perciformes</taxon>
        <taxon>Notothenioidei</taxon>
        <taxon>Channichthyidae</taxon>
        <taxon>Champsocephalus</taxon>
    </lineage>
</organism>
<dbReference type="Proteomes" id="UP001335648">
    <property type="component" value="Unassembled WGS sequence"/>
</dbReference>
<gene>
    <name evidence="1" type="ORF">CesoFtcFv8_008924</name>
</gene>
<keyword evidence="2" id="KW-1185">Reference proteome</keyword>
<comment type="caution">
    <text evidence="1">The sequence shown here is derived from an EMBL/GenBank/DDBJ whole genome shotgun (WGS) entry which is preliminary data.</text>
</comment>
<reference evidence="1 2" key="1">
    <citation type="journal article" date="2023" name="Mol. Biol. Evol.">
        <title>Genomics of Secondarily Temperate Adaptation in the Only Non-Antarctic Icefish.</title>
        <authorList>
            <person name="Rivera-Colon A.G."/>
            <person name="Rayamajhi N."/>
            <person name="Minhas B.F."/>
            <person name="Madrigal G."/>
            <person name="Bilyk K.T."/>
            <person name="Yoon V."/>
            <person name="Hune M."/>
            <person name="Gregory S."/>
            <person name="Cheng C.H.C."/>
            <person name="Catchen J.M."/>
        </authorList>
    </citation>
    <scope>NUCLEOTIDE SEQUENCE [LARGE SCALE GENOMIC DNA]</scope>
    <source>
        <strain evidence="1">JC2023a</strain>
    </source>
</reference>
<sequence>MVCCLQTAVQRQRVPALHEPFSSQSVSVGPICCTSEPCDERSAAGERCSDLNNLRGREKAEVEEGE</sequence>
<name>A0AAN8CD93_9TELE</name>
<proteinExistence type="predicted"/>
<dbReference type="AlphaFoldDB" id="A0AAN8CD93"/>
<evidence type="ECO:0000313" key="2">
    <source>
        <dbReference type="Proteomes" id="UP001335648"/>
    </source>
</evidence>
<protein>
    <submittedName>
        <fullName evidence="1">Uncharacterized protein</fullName>
    </submittedName>
</protein>
<dbReference type="EMBL" id="JAULUE010002052">
    <property type="protein sequence ID" value="KAK5899443.1"/>
    <property type="molecule type" value="Genomic_DNA"/>
</dbReference>
<evidence type="ECO:0000313" key="1">
    <source>
        <dbReference type="EMBL" id="KAK5899443.1"/>
    </source>
</evidence>
<accession>A0AAN8CD93</accession>